<dbReference type="EC" id="6.3.5.4" evidence="3"/>
<dbReference type="InterPro" id="IPR051786">
    <property type="entry name" value="ASN_synthetase/amidase"/>
</dbReference>
<keyword evidence="4 9" id="KW-0547">Nucleotide-binding</keyword>
<evidence type="ECO:0000313" key="12">
    <source>
        <dbReference type="EMBL" id="OGM24884.1"/>
    </source>
</evidence>
<evidence type="ECO:0000259" key="11">
    <source>
        <dbReference type="PROSITE" id="PS51278"/>
    </source>
</evidence>
<dbReference type="Gene3D" id="3.60.20.10">
    <property type="entry name" value="Glutamine Phosphoribosylpyrophosphate, subunit 1, domain 1"/>
    <property type="match status" value="1"/>
</dbReference>
<evidence type="ECO:0000256" key="9">
    <source>
        <dbReference type="PIRSR" id="PIRSR001589-2"/>
    </source>
</evidence>
<feature type="site" description="Important for beta-aspartyl-AMP intermediate formation" evidence="10">
    <location>
        <position position="365"/>
    </location>
</feature>
<keyword evidence="6 8" id="KW-0315">Glutamine amidotransferase</keyword>
<comment type="similarity">
    <text evidence="2">Belongs to the asparagine synthetase family.</text>
</comment>
<dbReference type="PROSITE" id="PS51278">
    <property type="entry name" value="GATASE_TYPE_2"/>
    <property type="match status" value="1"/>
</dbReference>
<dbReference type="InterPro" id="IPR033738">
    <property type="entry name" value="AsnB_N"/>
</dbReference>
<gene>
    <name evidence="12" type="ORF">A2627_02855</name>
</gene>
<feature type="active site" description="For GATase activity" evidence="8">
    <location>
        <position position="2"/>
    </location>
</feature>
<comment type="caution">
    <text evidence="12">The sequence shown here is derived from an EMBL/GenBank/DDBJ whole genome shotgun (WGS) entry which is preliminary data.</text>
</comment>
<evidence type="ECO:0000313" key="13">
    <source>
        <dbReference type="Proteomes" id="UP000178851"/>
    </source>
</evidence>
<evidence type="ECO:0000256" key="2">
    <source>
        <dbReference type="ARBA" id="ARBA00005752"/>
    </source>
</evidence>
<dbReference type="GO" id="GO:0006529">
    <property type="term" value="P:asparagine biosynthetic process"/>
    <property type="evidence" value="ECO:0007669"/>
    <property type="project" value="UniProtKB-KW"/>
</dbReference>
<dbReference type="GO" id="GO:0005829">
    <property type="term" value="C:cytosol"/>
    <property type="evidence" value="ECO:0007669"/>
    <property type="project" value="TreeGrafter"/>
</dbReference>
<dbReference type="PANTHER" id="PTHR43284">
    <property type="entry name" value="ASPARAGINE SYNTHETASE (GLUTAMINE-HYDROLYZING)"/>
    <property type="match status" value="1"/>
</dbReference>
<dbReference type="Pfam" id="PF13537">
    <property type="entry name" value="GATase_7"/>
    <property type="match status" value="1"/>
</dbReference>
<evidence type="ECO:0000256" key="5">
    <source>
        <dbReference type="ARBA" id="ARBA00022840"/>
    </source>
</evidence>
<dbReference type="CDD" id="cd00712">
    <property type="entry name" value="AsnB"/>
    <property type="match status" value="1"/>
</dbReference>
<dbReference type="InterPro" id="IPR006426">
    <property type="entry name" value="Asn_synth_AEB"/>
</dbReference>
<evidence type="ECO:0000256" key="10">
    <source>
        <dbReference type="PIRSR" id="PIRSR001589-3"/>
    </source>
</evidence>
<dbReference type="InterPro" id="IPR001962">
    <property type="entry name" value="Asn_synthase"/>
</dbReference>
<keyword evidence="8" id="KW-0028">Amino-acid biosynthesis</keyword>
<evidence type="ECO:0000256" key="1">
    <source>
        <dbReference type="ARBA" id="ARBA00005187"/>
    </source>
</evidence>
<dbReference type="GO" id="GO:0005524">
    <property type="term" value="F:ATP binding"/>
    <property type="evidence" value="ECO:0007669"/>
    <property type="project" value="UniProtKB-KW"/>
</dbReference>
<dbReference type="EMBL" id="MGGI01000025">
    <property type="protein sequence ID" value="OGM24884.1"/>
    <property type="molecule type" value="Genomic_DNA"/>
</dbReference>
<dbReference type="AlphaFoldDB" id="A0A1F7YC12"/>
<comment type="catalytic activity">
    <reaction evidence="7">
        <text>L-aspartate + L-glutamine + ATP + H2O = L-asparagine + L-glutamate + AMP + diphosphate + H(+)</text>
        <dbReference type="Rhea" id="RHEA:12228"/>
        <dbReference type="ChEBI" id="CHEBI:15377"/>
        <dbReference type="ChEBI" id="CHEBI:15378"/>
        <dbReference type="ChEBI" id="CHEBI:29985"/>
        <dbReference type="ChEBI" id="CHEBI:29991"/>
        <dbReference type="ChEBI" id="CHEBI:30616"/>
        <dbReference type="ChEBI" id="CHEBI:33019"/>
        <dbReference type="ChEBI" id="CHEBI:58048"/>
        <dbReference type="ChEBI" id="CHEBI:58359"/>
        <dbReference type="ChEBI" id="CHEBI:456215"/>
        <dbReference type="EC" id="6.3.5.4"/>
    </reaction>
</comment>
<evidence type="ECO:0000256" key="7">
    <source>
        <dbReference type="ARBA" id="ARBA00048741"/>
    </source>
</evidence>
<dbReference type="NCBIfam" id="TIGR01536">
    <property type="entry name" value="asn_synth_AEB"/>
    <property type="match status" value="1"/>
</dbReference>
<reference evidence="12 13" key="1">
    <citation type="journal article" date="2016" name="Nat. Commun.">
        <title>Thousands of microbial genomes shed light on interconnected biogeochemical processes in an aquifer system.</title>
        <authorList>
            <person name="Anantharaman K."/>
            <person name="Brown C.T."/>
            <person name="Hug L.A."/>
            <person name="Sharon I."/>
            <person name="Castelle C.J."/>
            <person name="Probst A.J."/>
            <person name="Thomas B.C."/>
            <person name="Singh A."/>
            <person name="Wilkins M.J."/>
            <person name="Karaoz U."/>
            <person name="Brodie E.L."/>
            <person name="Williams K.H."/>
            <person name="Hubbard S.S."/>
            <person name="Banfield J.F."/>
        </authorList>
    </citation>
    <scope>NUCLEOTIDE SEQUENCE [LARGE SCALE GENOMIC DNA]</scope>
</reference>
<dbReference type="InterPro" id="IPR014729">
    <property type="entry name" value="Rossmann-like_a/b/a_fold"/>
</dbReference>
<feature type="binding site" evidence="9">
    <location>
        <position position="291"/>
    </location>
    <ligand>
        <name>ATP</name>
        <dbReference type="ChEBI" id="CHEBI:30616"/>
    </ligand>
</feature>
<name>A0A1F7YC12_9BACT</name>
<evidence type="ECO:0000256" key="3">
    <source>
        <dbReference type="ARBA" id="ARBA00012737"/>
    </source>
</evidence>
<evidence type="ECO:0000256" key="8">
    <source>
        <dbReference type="PIRSR" id="PIRSR001589-1"/>
    </source>
</evidence>
<dbReference type="PIRSF" id="PIRSF001589">
    <property type="entry name" value="Asn_synthetase_glu-h"/>
    <property type="match status" value="1"/>
</dbReference>
<dbReference type="SUPFAM" id="SSF52402">
    <property type="entry name" value="Adenine nucleotide alpha hydrolases-like"/>
    <property type="match status" value="1"/>
</dbReference>
<dbReference type="CDD" id="cd01991">
    <property type="entry name" value="Asn_synthase_B_C"/>
    <property type="match status" value="1"/>
</dbReference>
<dbReference type="InterPro" id="IPR017932">
    <property type="entry name" value="GATase_2_dom"/>
</dbReference>
<dbReference type="Proteomes" id="UP000178851">
    <property type="component" value="Unassembled WGS sequence"/>
</dbReference>
<proteinExistence type="inferred from homology"/>
<feature type="binding site" evidence="9">
    <location>
        <position position="101"/>
    </location>
    <ligand>
        <name>L-glutamine</name>
        <dbReference type="ChEBI" id="CHEBI:58359"/>
    </ligand>
</feature>
<dbReference type="Gene3D" id="3.40.50.620">
    <property type="entry name" value="HUPs"/>
    <property type="match status" value="1"/>
</dbReference>
<dbReference type="PANTHER" id="PTHR43284:SF1">
    <property type="entry name" value="ASPARAGINE SYNTHETASE"/>
    <property type="match status" value="1"/>
</dbReference>
<dbReference type="GO" id="GO:0004066">
    <property type="term" value="F:asparagine synthase (glutamine-hydrolyzing) activity"/>
    <property type="evidence" value="ECO:0007669"/>
    <property type="project" value="UniProtKB-EC"/>
</dbReference>
<dbReference type="InterPro" id="IPR029055">
    <property type="entry name" value="Ntn_hydrolases_N"/>
</dbReference>
<feature type="domain" description="Glutamine amidotransferase type-2" evidence="11">
    <location>
        <begin position="2"/>
        <end position="214"/>
    </location>
</feature>
<comment type="pathway">
    <text evidence="1">Amino-acid biosynthesis; L-asparagine biosynthesis; L-asparagine from L-aspartate (L-Gln route): step 1/1.</text>
</comment>
<sequence length="627" mass="73317">MCGITGKVTFDGRIISPSELELMSEKIWYRGPDDKGIYINRYKNLGLVSRRLAIIDLSKKGHQPMAYKDRYVITFNGEVYNFQSERSKLKRLGYKFTSDTDTEVILALYDRYKTKCLEFLRGMFAFAIYDSFEETLFLARDRLGKKPLKYFFNDQVFIFASELKAILTQKEIHKVPDLAAINYYLTFGYTPSPWTGFVDIRKLEPGCYLTLDIRNKKLTRKKYWEPDFNQKLKLSESDWCEKILEVLEESTKLRMISDVPIGAFLSGGVDSSLVVAMMARLSSKRIKTFTIGFEDQNYDERKYAENIARLYKTDHTVFVAKPESVEILPDLVYQYEEPYADSSAVITYMVSKMAKKYVTVVLNGDGGDENFAGYPRYGRFKRDVFLNKYEKLTRPVVLPVSYLLAGSKDTNIIKRANKFLEKSKTSLAYRFLTYNYFFSPEIKNKLYADNFKYLPQKYSSYELLSEKFDQAKTKDLNDKALYFELTNWFPEDLLAKVDIASMAVSLETRSPFTDHKMVELACQIPFKLKVKGWYEYKYILKKAAEKLVPKENIYRRKYGFTIPLSNWFTGSLNGYAKSILLCKSSKTKKYFNQDFIKSLLSRHSEKNDFGPQLWALLTLELWFQKYF</sequence>
<organism evidence="12 13">
    <name type="scientific">Candidatus Woesebacteria bacterium RIFCSPHIGHO2_01_FULL_39_28</name>
    <dbReference type="NCBI Taxonomy" id="1802496"/>
    <lineage>
        <taxon>Bacteria</taxon>
        <taxon>Candidatus Woeseibacteriota</taxon>
    </lineage>
</organism>
<protein>
    <recommendedName>
        <fullName evidence="3">asparagine synthase (glutamine-hydrolyzing)</fullName>
        <ecNumber evidence="3">6.3.5.4</ecNumber>
    </recommendedName>
</protein>
<evidence type="ECO:0000256" key="4">
    <source>
        <dbReference type="ARBA" id="ARBA00022741"/>
    </source>
</evidence>
<accession>A0A1F7YC12</accession>
<keyword evidence="5 9" id="KW-0067">ATP-binding</keyword>
<evidence type="ECO:0000256" key="6">
    <source>
        <dbReference type="ARBA" id="ARBA00022962"/>
    </source>
</evidence>
<dbReference type="Pfam" id="PF00733">
    <property type="entry name" value="Asn_synthase"/>
    <property type="match status" value="1"/>
</dbReference>
<keyword evidence="8" id="KW-0061">Asparagine biosynthesis</keyword>
<dbReference type="SUPFAM" id="SSF56235">
    <property type="entry name" value="N-terminal nucleophile aminohydrolases (Ntn hydrolases)"/>
    <property type="match status" value="1"/>
</dbReference>